<sequence>DSGLRFSDHVGRVVNSSLRMLGVASRLTREFENPTAFITLYCSLSRSQLEYASVVWNGISKSHSLVIERVQKKFVSIFKHRYIKEDVHCLTYESALKRVGLLSLHRRRENADLLFLFKTLHGLINSPSLLSELCLRVPRVPTRLRSSFYVSRTFSPVNPIVRMAQRLNHYSERLDIFHPCYRTFVLSIKNLPVQDEHC</sequence>
<feature type="non-terminal residue" evidence="1">
    <location>
        <position position="1"/>
    </location>
</feature>
<protein>
    <submittedName>
        <fullName evidence="1">Putative reverse transcriptase</fullName>
    </submittedName>
</protein>
<reference evidence="1" key="1">
    <citation type="submission" date="2016-02" db="EMBL/GenBank/DDBJ databases">
        <title>RNAseq analyses of the midgut from blood- or serum-fed Ixodes ricinus ticks.</title>
        <authorList>
            <person name="Perner J."/>
            <person name="Provaznik J."/>
            <person name="Schrenkova J."/>
            <person name="Urbanova V."/>
            <person name="Ribeiro J.M."/>
            <person name="Kopacek P."/>
        </authorList>
    </citation>
    <scope>NUCLEOTIDE SEQUENCE</scope>
    <source>
        <tissue evidence="1">Gut</tissue>
    </source>
</reference>
<organism evidence="1">
    <name type="scientific">Ixodes ricinus</name>
    <name type="common">Common tick</name>
    <name type="synonym">Acarus ricinus</name>
    <dbReference type="NCBI Taxonomy" id="34613"/>
    <lineage>
        <taxon>Eukaryota</taxon>
        <taxon>Metazoa</taxon>
        <taxon>Ecdysozoa</taxon>
        <taxon>Arthropoda</taxon>
        <taxon>Chelicerata</taxon>
        <taxon>Arachnida</taxon>
        <taxon>Acari</taxon>
        <taxon>Parasitiformes</taxon>
        <taxon>Ixodida</taxon>
        <taxon>Ixodoidea</taxon>
        <taxon>Ixodidae</taxon>
        <taxon>Ixodinae</taxon>
        <taxon>Ixodes</taxon>
    </lineage>
</organism>
<dbReference type="AlphaFoldDB" id="A0A131YAW3"/>
<proteinExistence type="evidence at transcript level"/>
<dbReference type="EMBL" id="GEFM01000216">
    <property type="protein sequence ID" value="JAP75580.1"/>
    <property type="molecule type" value="mRNA"/>
</dbReference>
<accession>A0A131YAW3</accession>
<keyword evidence="1" id="KW-0808">Transferase</keyword>
<keyword evidence="1" id="KW-0695">RNA-directed DNA polymerase</keyword>
<dbReference type="GO" id="GO:0003964">
    <property type="term" value="F:RNA-directed DNA polymerase activity"/>
    <property type="evidence" value="ECO:0007669"/>
    <property type="project" value="UniProtKB-KW"/>
</dbReference>
<evidence type="ECO:0000313" key="1">
    <source>
        <dbReference type="EMBL" id="JAP75580.1"/>
    </source>
</evidence>
<name>A0A131YAW3_IXORI</name>
<keyword evidence="1" id="KW-0548">Nucleotidyltransferase</keyword>